<dbReference type="EC" id="1.17.99.9" evidence="13"/>
<feature type="transmembrane region" description="Helical" evidence="13">
    <location>
        <begin position="39"/>
        <end position="57"/>
    </location>
</feature>
<dbReference type="HAMAP" id="MF_01665">
    <property type="entry name" value="HemeA_synth_type2"/>
    <property type="match status" value="1"/>
</dbReference>
<evidence type="ECO:0000256" key="11">
    <source>
        <dbReference type="ARBA" id="ARBA00044501"/>
    </source>
</evidence>
<evidence type="ECO:0000256" key="10">
    <source>
        <dbReference type="ARBA" id="ARBA00023136"/>
    </source>
</evidence>
<evidence type="ECO:0000256" key="13">
    <source>
        <dbReference type="HAMAP-Rule" id="MF_01665"/>
    </source>
</evidence>
<keyword evidence="5 13" id="KW-0479">Metal-binding</keyword>
<sequence length="383" mass="42455">MAKRPVFQDVSDQTPNVSQPPVGGMIDTAPKGARKAIRAWLIVLFVLVAAMIALGGATRLTGSGLSITEWKPVTGAVPPMDPAAWQEEFQKYQEIPQFQQVNAEMTISEFKQIYYWEWSHRLLGRLIGLVWAVGFFGFLVTRRIPAGWTGKLLGLGALGGAQGAIGWWMVSSGLAGSELVRVASYRLATHLGIAFVILGLIVWYGLLLSRPEAQLIRARRAREDKLFRMSTGLMHLTFLQILYGALVAGIDAGRQFTGWPTMGGEWFPASAFDLSPLWHNFFENPGLVQFIHRMLGYLVFVFALVVFMRSRKSPHPVTRNAYALMMAMVLLQVALGIMNVVHASPLHLALTHQVGAVALFSLIIRARFNACYPYETSVRGNIR</sequence>
<keyword evidence="3 13" id="KW-1003">Cell membrane</keyword>
<feature type="transmembrane region" description="Helical" evidence="13">
    <location>
        <begin position="346"/>
        <end position="364"/>
    </location>
</feature>
<evidence type="ECO:0000256" key="6">
    <source>
        <dbReference type="ARBA" id="ARBA00022989"/>
    </source>
</evidence>
<reference evidence="16" key="1">
    <citation type="journal article" date="2019" name="Int. J. Syst. Evol. Microbiol.">
        <title>The Global Catalogue of Microorganisms (GCM) 10K type strain sequencing project: providing services to taxonomists for standard genome sequencing and annotation.</title>
        <authorList>
            <consortium name="The Broad Institute Genomics Platform"/>
            <consortium name="The Broad Institute Genome Sequencing Center for Infectious Disease"/>
            <person name="Wu L."/>
            <person name="Ma J."/>
        </authorList>
    </citation>
    <scope>NUCLEOTIDE SEQUENCE [LARGE SCALE GENOMIC DNA]</scope>
    <source>
        <strain evidence="16">CECT 8482</strain>
    </source>
</reference>
<evidence type="ECO:0000313" key="15">
    <source>
        <dbReference type="EMBL" id="MDN3711737.1"/>
    </source>
</evidence>
<dbReference type="PANTHER" id="PTHR23289:SF2">
    <property type="entry name" value="CYTOCHROME C OXIDASE ASSEMBLY PROTEIN COX15 HOMOLOG"/>
    <property type="match status" value="1"/>
</dbReference>
<feature type="region of interest" description="Disordered" evidence="14">
    <location>
        <begin position="1"/>
        <end position="24"/>
    </location>
</feature>
<gene>
    <name evidence="13" type="primary">ctaA</name>
    <name evidence="15" type="ORF">QWZ10_07645</name>
</gene>
<comment type="caution">
    <text evidence="15">The sequence shown here is derived from an EMBL/GenBank/DDBJ whole genome shotgun (WGS) entry which is preliminary data.</text>
</comment>
<keyword evidence="4 13" id="KW-0812">Transmembrane</keyword>
<evidence type="ECO:0000256" key="8">
    <source>
        <dbReference type="ARBA" id="ARBA00023004"/>
    </source>
</evidence>
<feature type="binding site" description="axial binding residue" evidence="13">
    <location>
        <position position="292"/>
    </location>
    <ligand>
        <name>heme</name>
        <dbReference type="ChEBI" id="CHEBI:30413"/>
    </ligand>
    <ligandPart>
        <name>Fe</name>
        <dbReference type="ChEBI" id="CHEBI:18248"/>
    </ligandPart>
</feature>
<dbReference type="InterPro" id="IPR003780">
    <property type="entry name" value="COX15/CtaA_fam"/>
</dbReference>
<dbReference type="Proteomes" id="UP001243846">
    <property type="component" value="Unassembled WGS sequence"/>
</dbReference>
<feature type="transmembrane region" description="Helical" evidence="13">
    <location>
        <begin position="229"/>
        <end position="250"/>
    </location>
</feature>
<dbReference type="InterPro" id="IPR023754">
    <property type="entry name" value="HemeA_Synthase_type2"/>
</dbReference>
<evidence type="ECO:0000256" key="1">
    <source>
        <dbReference type="ARBA" id="ARBA00001970"/>
    </source>
</evidence>
<feature type="binding site" description="axial binding residue" evidence="13">
    <location>
        <position position="352"/>
    </location>
    <ligand>
        <name>heme</name>
        <dbReference type="ChEBI" id="CHEBI:30413"/>
    </ligand>
    <ligandPart>
        <name>Fe</name>
        <dbReference type="ChEBI" id="CHEBI:18248"/>
    </ligandPart>
</feature>
<keyword evidence="9 13" id="KW-0350">Heme biosynthesis</keyword>
<evidence type="ECO:0000256" key="9">
    <source>
        <dbReference type="ARBA" id="ARBA00023133"/>
    </source>
</evidence>
<comment type="subunit">
    <text evidence="13">Interacts with CtaB.</text>
</comment>
<proteinExistence type="inferred from homology"/>
<feature type="transmembrane region" description="Helical" evidence="13">
    <location>
        <begin position="190"/>
        <end position="208"/>
    </location>
</feature>
<keyword evidence="6 13" id="KW-1133">Transmembrane helix</keyword>
<feature type="transmembrane region" description="Helical" evidence="13">
    <location>
        <begin position="152"/>
        <end position="170"/>
    </location>
</feature>
<evidence type="ECO:0000256" key="3">
    <source>
        <dbReference type="ARBA" id="ARBA00022475"/>
    </source>
</evidence>
<dbReference type="Pfam" id="PF02628">
    <property type="entry name" value="COX15-CtaA"/>
    <property type="match status" value="1"/>
</dbReference>
<organism evidence="15 16">
    <name type="scientific">Paracoccus cavernae</name>
    <dbReference type="NCBI Taxonomy" id="1571207"/>
    <lineage>
        <taxon>Bacteria</taxon>
        <taxon>Pseudomonadati</taxon>
        <taxon>Pseudomonadota</taxon>
        <taxon>Alphaproteobacteria</taxon>
        <taxon>Rhodobacterales</taxon>
        <taxon>Paracoccaceae</taxon>
        <taxon>Paracoccus</taxon>
    </lineage>
</organism>
<dbReference type="RefSeq" id="WP_377685959.1">
    <property type="nucleotide sequence ID" value="NZ_JBHMDZ010000013.1"/>
</dbReference>
<keyword evidence="8 13" id="KW-0408">Iron</keyword>
<feature type="transmembrane region" description="Helical" evidence="13">
    <location>
        <begin position="320"/>
        <end position="340"/>
    </location>
</feature>
<evidence type="ECO:0000313" key="16">
    <source>
        <dbReference type="Proteomes" id="UP001243846"/>
    </source>
</evidence>
<protein>
    <recommendedName>
        <fullName evidence="13">Heme A synthase</fullName>
        <shortName evidence="13">HAS</shortName>
        <ecNumber evidence="13">1.17.99.9</ecNumber>
    </recommendedName>
    <alternativeName>
        <fullName evidence="13">Cytochrome aa3-controlling protein</fullName>
    </alternativeName>
</protein>
<keyword evidence="16" id="KW-1185">Reference proteome</keyword>
<comment type="pathway">
    <text evidence="11 13">Porphyrin-containing compound metabolism; heme A biosynthesis; heme A from heme O: step 1/1.</text>
</comment>
<feature type="transmembrane region" description="Helical" evidence="13">
    <location>
        <begin position="290"/>
        <end position="308"/>
    </location>
</feature>
<evidence type="ECO:0000256" key="14">
    <source>
        <dbReference type="SAM" id="MobiDB-lite"/>
    </source>
</evidence>
<keyword evidence="7 13" id="KW-0560">Oxidoreductase</keyword>
<keyword evidence="10 13" id="KW-0472">Membrane</keyword>
<dbReference type="PANTHER" id="PTHR23289">
    <property type="entry name" value="CYTOCHROME C OXIDASE ASSEMBLY PROTEIN COX15"/>
    <property type="match status" value="1"/>
</dbReference>
<comment type="cofactor">
    <cofactor evidence="1 13">
        <name>heme b</name>
        <dbReference type="ChEBI" id="CHEBI:60344"/>
    </cofactor>
</comment>
<evidence type="ECO:0000256" key="7">
    <source>
        <dbReference type="ARBA" id="ARBA00023002"/>
    </source>
</evidence>
<feature type="transmembrane region" description="Helical" evidence="13">
    <location>
        <begin position="122"/>
        <end position="140"/>
    </location>
</feature>
<comment type="subcellular location">
    <subcellularLocation>
        <location evidence="13">Cell membrane</location>
        <topology evidence="13">Multi-pass membrane protein</topology>
    </subcellularLocation>
    <subcellularLocation>
        <location evidence="2">Membrane</location>
        <topology evidence="2">Multi-pass membrane protein</topology>
    </subcellularLocation>
</comment>
<dbReference type="NCBIfam" id="NF045570">
    <property type="entry name" value="HemSynCtaAAlphapr"/>
    <property type="match status" value="1"/>
</dbReference>
<comment type="similarity">
    <text evidence="13">Belongs to the COX15/CtaA family. Type 2 subfamily.</text>
</comment>
<evidence type="ECO:0000256" key="4">
    <source>
        <dbReference type="ARBA" id="ARBA00022692"/>
    </source>
</evidence>
<dbReference type="EMBL" id="JAUFRC010000001">
    <property type="protein sequence ID" value="MDN3711737.1"/>
    <property type="molecule type" value="Genomic_DNA"/>
</dbReference>
<evidence type="ECO:0000256" key="12">
    <source>
        <dbReference type="ARBA" id="ARBA00048044"/>
    </source>
</evidence>
<comment type="catalytic activity">
    <reaction evidence="12">
        <text>Fe(II)-heme o + 2 A + H2O = Fe(II)-heme a + 2 AH2</text>
        <dbReference type="Rhea" id="RHEA:63388"/>
        <dbReference type="ChEBI" id="CHEBI:13193"/>
        <dbReference type="ChEBI" id="CHEBI:15377"/>
        <dbReference type="ChEBI" id="CHEBI:17499"/>
        <dbReference type="ChEBI" id="CHEBI:60530"/>
        <dbReference type="ChEBI" id="CHEBI:61715"/>
        <dbReference type="EC" id="1.17.99.9"/>
    </reaction>
    <physiologicalReaction direction="left-to-right" evidence="12">
        <dbReference type="Rhea" id="RHEA:63389"/>
    </physiologicalReaction>
</comment>
<evidence type="ECO:0000256" key="5">
    <source>
        <dbReference type="ARBA" id="ARBA00022723"/>
    </source>
</evidence>
<comment type="function">
    <text evidence="13">Catalyzes the conversion of heme O to heme A by two successive hydroxylations of the methyl group at C8. The first hydroxylation forms heme I, the second hydroxylation results in an unstable dihydroxymethyl group, which spontaneously dehydrates, resulting in the formyl group of heme A.</text>
</comment>
<accession>A0ABT8D4W5</accession>
<evidence type="ECO:0000256" key="2">
    <source>
        <dbReference type="ARBA" id="ARBA00004141"/>
    </source>
</evidence>
<feature type="compositionally biased region" description="Polar residues" evidence="14">
    <location>
        <begin position="10"/>
        <end position="19"/>
    </location>
</feature>
<dbReference type="InterPro" id="IPR054616">
    <property type="entry name" value="HemA_synt_rhodobact"/>
</dbReference>
<name>A0ABT8D4W5_9RHOB</name>